<gene>
    <name evidence="2" type="ORF">ASCRUDRAFT_79540</name>
</gene>
<keyword evidence="1" id="KW-0812">Transmembrane</keyword>
<keyword evidence="1" id="KW-0472">Membrane</keyword>
<dbReference type="Proteomes" id="UP000095038">
    <property type="component" value="Unassembled WGS sequence"/>
</dbReference>
<evidence type="ECO:0000313" key="2">
    <source>
        <dbReference type="EMBL" id="ODV62919.1"/>
    </source>
</evidence>
<keyword evidence="3" id="KW-1185">Reference proteome</keyword>
<accession>A0A1D2VMU4</accession>
<evidence type="ECO:0000256" key="1">
    <source>
        <dbReference type="SAM" id="Phobius"/>
    </source>
</evidence>
<sequence length="72" mass="8289">MASQLVRTNLKRFYSSSFRYSQNSQNFQKNLVYLYITISVTLPFLLPIKSSLKSDNIDAKGITSHRCLLSKI</sequence>
<reference evidence="3" key="1">
    <citation type="submission" date="2016-05" db="EMBL/GenBank/DDBJ databases">
        <title>Comparative genomics of biotechnologically important yeasts.</title>
        <authorList>
            <consortium name="DOE Joint Genome Institute"/>
            <person name="Riley R."/>
            <person name="Haridas S."/>
            <person name="Wolfe K.H."/>
            <person name="Lopes M.R."/>
            <person name="Hittinger C.T."/>
            <person name="Goker M."/>
            <person name="Salamov A."/>
            <person name="Wisecaver J."/>
            <person name="Long T.M."/>
            <person name="Aerts A.L."/>
            <person name="Barry K."/>
            <person name="Choi C."/>
            <person name="Clum A."/>
            <person name="Coughlan A.Y."/>
            <person name="Deshpande S."/>
            <person name="Douglass A.P."/>
            <person name="Hanson S.J."/>
            <person name="Klenk H.-P."/>
            <person name="Labutti K."/>
            <person name="Lapidus A."/>
            <person name="Lindquist E."/>
            <person name="Lipzen A."/>
            <person name="Meier-Kolthoff J.P."/>
            <person name="Ohm R.A."/>
            <person name="Otillar R.P."/>
            <person name="Pangilinan J."/>
            <person name="Peng Y."/>
            <person name="Rokas A."/>
            <person name="Rosa C.A."/>
            <person name="Scheuner C."/>
            <person name="Sibirny A.A."/>
            <person name="Slot J.C."/>
            <person name="Stielow J.B."/>
            <person name="Sun H."/>
            <person name="Kurtzman C.P."/>
            <person name="Blackwell M."/>
            <person name="Grigoriev I.V."/>
            <person name="Jeffries T.W."/>
        </authorList>
    </citation>
    <scope>NUCLEOTIDE SEQUENCE [LARGE SCALE GENOMIC DNA]</scope>
    <source>
        <strain evidence="3">DSM 1968</strain>
    </source>
</reference>
<proteinExistence type="predicted"/>
<dbReference type="InParanoid" id="A0A1D2VMU4"/>
<name>A0A1D2VMU4_9ASCO</name>
<dbReference type="RefSeq" id="XP_020049226.1">
    <property type="nucleotide sequence ID" value="XM_020194393.1"/>
</dbReference>
<evidence type="ECO:0000313" key="3">
    <source>
        <dbReference type="Proteomes" id="UP000095038"/>
    </source>
</evidence>
<organism evidence="2 3">
    <name type="scientific">Ascoidea rubescens DSM 1968</name>
    <dbReference type="NCBI Taxonomy" id="1344418"/>
    <lineage>
        <taxon>Eukaryota</taxon>
        <taxon>Fungi</taxon>
        <taxon>Dikarya</taxon>
        <taxon>Ascomycota</taxon>
        <taxon>Saccharomycotina</taxon>
        <taxon>Saccharomycetes</taxon>
        <taxon>Ascoideaceae</taxon>
        <taxon>Ascoidea</taxon>
    </lineage>
</organism>
<dbReference type="EMBL" id="KV454476">
    <property type="protein sequence ID" value="ODV62919.1"/>
    <property type="molecule type" value="Genomic_DNA"/>
</dbReference>
<protein>
    <submittedName>
        <fullName evidence="2">Uncharacterized protein</fullName>
    </submittedName>
</protein>
<keyword evidence="1" id="KW-1133">Transmembrane helix</keyword>
<feature type="transmembrane region" description="Helical" evidence="1">
    <location>
        <begin position="31"/>
        <end position="48"/>
    </location>
</feature>
<dbReference type="AlphaFoldDB" id="A0A1D2VMU4"/>
<dbReference type="GeneID" id="30968029"/>
<dbReference type="OrthoDB" id="4043946at2759"/>